<feature type="transmembrane region" description="Helical" evidence="1">
    <location>
        <begin position="106"/>
        <end position="126"/>
    </location>
</feature>
<dbReference type="SUPFAM" id="SSF82866">
    <property type="entry name" value="Multidrug efflux transporter AcrB transmembrane domain"/>
    <property type="match status" value="2"/>
</dbReference>
<feature type="transmembrane region" description="Helical" evidence="1">
    <location>
        <begin position="147"/>
        <end position="167"/>
    </location>
</feature>
<dbReference type="Gene3D" id="3.30.70.1440">
    <property type="entry name" value="Multidrug efflux transporter AcrB pore domain"/>
    <property type="match status" value="1"/>
</dbReference>
<keyword evidence="1" id="KW-0812">Transmembrane</keyword>
<keyword evidence="1" id="KW-1133">Transmembrane helix</keyword>
<feature type="transmembrane region" description="Helical" evidence="1">
    <location>
        <begin position="173"/>
        <end position="201"/>
    </location>
</feature>
<dbReference type="SUPFAM" id="SSF82714">
    <property type="entry name" value="Multidrug efflux transporter AcrB TolC docking domain, DN and DC subdomains"/>
    <property type="match status" value="1"/>
</dbReference>
<gene>
    <name evidence="2" type="ORF">COW11_04955</name>
</gene>
<dbReference type="EMBL" id="PFGP01000111">
    <property type="protein sequence ID" value="PIW66128.1"/>
    <property type="molecule type" value="Genomic_DNA"/>
</dbReference>
<feature type="transmembrane region" description="Helical" evidence="1">
    <location>
        <begin position="52"/>
        <end position="68"/>
    </location>
</feature>
<dbReference type="PANTHER" id="PTHR32063">
    <property type="match status" value="1"/>
</dbReference>
<dbReference type="PANTHER" id="PTHR32063:SF0">
    <property type="entry name" value="SWARMING MOTILITY PROTEIN SWRC"/>
    <property type="match status" value="1"/>
</dbReference>
<feature type="transmembrane region" description="Helical" evidence="1">
    <location>
        <begin position="627"/>
        <end position="648"/>
    </location>
</feature>
<feature type="transmembrane region" description="Helical" evidence="1">
    <location>
        <begin position="253"/>
        <end position="273"/>
    </location>
</feature>
<dbReference type="GO" id="GO:0042910">
    <property type="term" value="F:xenobiotic transmembrane transporter activity"/>
    <property type="evidence" value="ECO:0007669"/>
    <property type="project" value="TreeGrafter"/>
</dbReference>
<comment type="caution">
    <text evidence="2">The sequence shown here is derived from an EMBL/GenBank/DDBJ whole genome shotgun (WGS) entry which is preliminary data.</text>
</comment>
<evidence type="ECO:0000313" key="2">
    <source>
        <dbReference type="EMBL" id="PIW66128.1"/>
    </source>
</evidence>
<evidence type="ECO:0000256" key="1">
    <source>
        <dbReference type="SAM" id="Phobius"/>
    </source>
</evidence>
<dbReference type="PRINTS" id="PR00702">
    <property type="entry name" value="ACRIFLAVINRP"/>
</dbReference>
<dbReference type="Gene3D" id="3.30.70.1430">
    <property type="entry name" value="Multidrug efflux transporter AcrB pore domain"/>
    <property type="match status" value="1"/>
</dbReference>
<dbReference type="Gene3D" id="1.20.1640.10">
    <property type="entry name" value="Multidrug efflux transporter AcrB transmembrane domain"/>
    <property type="match status" value="2"/>
</dbReference>
<dbReference type="Proteomes" id="UP000231267">
    <property type="component" value="Unassembled WGS sequence"/>
</dbReference>
<evidence type="ECO:0000313" key="3">
    <source>
        <dbReference type="Proteomes" id="UP000231267"/>
    </source>
</evidence>
<feature type="non-terminal residue" evidence="2">
    <location>
        <position position="1"/>
    </location>
</feature>
<accession>A0A2J0LE34</accession>
<dbReference type="SUPFAM" id="SSF82693">
    <property type="entry name" value="Multidrug efflux transporter AcrB pore domain, PN1, PN2, PC1 and PC2 subdomains"/>
    <property type="match status" value="1"/>
</dbReference>
<dbReference type="GO" id="GO:0005886">
    <property type="term" value="C:plasma membrane"/>
    <property type="evidence" value="ECO:0007669"/>
    <property type="project" value="TreeGrafter"/>
</dbReference>
<protein>
    <recommendedName>
        <fullName evidence="4">AcrB/AcrD/AcrF family protein</fullName>
    </recommendedName>
</protein>
<feature type="transmembrane region" description="Helical" evidence="1">
    <location>
        <begin position="575"/>
        <end position="594"/>
    </location>
</feature>
<proteinExistence type="predicted"/>
<reference evidence="2 3" key="1">
    <citation type="submission" date="2017-09" db="EMBL/GenBank/DDBJ databases">
        <title>Depth-based differentiation of microbial function through sediment-hosted aquifers and enrichment of novel symbionts in the deep terrestrial subsurface.</title>
        <authorList>
            <person name="Probst A.J."/>
            <person name="Ladd B."/>
            <person name="Jarett J.K."/>
            <person name="Geller-Mcgrath D.E."/>
            <person name="Sieber C.M."/>
            <person name="Emerson J.B."/>
            <person name="Anantharaman K."/>
            <person name="Thomas B.C."/>
            <person name="Malmstrom R."/>
            <person name="Stieglmeier M."/>
            <person name="Klingl A."/>
            <person name="Woyke T."/>
            <person name="Ryan C.M."/>
            <person name="Banfield J.F."/>
        </authorList>
    </citation>
    <scope>NUCLEOTIDE SEQUENCE [LARGE SCALE GENOMIC DNA]</scope>
    <source>
        <strain evidence="2">CG12_big_fil_rev_8_21_14_0_65_43_15</strain>
    </source>
</reference>
<feature type="transmembrane region" description="Helical" evidence="1">
    <location>
        <begin position="601"/>
        <end position="621"/>
    </location>
</feature>
<dbReference type="InterPro" id="IPR001036">
    <property type="entry name" value="Acrflvin-R"/>
</dbReference>
<sequence length="744" mass="83897">VQKESTANTVNVAKNVLEEVDNITSQLKDIRIIPTYNQAEYIKRAIDEVKKSLIYGAMLAILILFLFLREIKSTFIIGIGIPISVIATFNLMFAQKITLNVMTLSGLALGTGMLVDNAIVVLENIYKMRERGVNKILAAAFGSEEMHLAIVASTITTIVVFLPIIFVNKEIRILYSGLAMTVTYSLIISLFVALTLVPMLAARLPGGRKKENKIEKTIQEVIDSEDVIPVRALKHPGIFYRFYRSFLSTFIRYRYFFLLAAFLAFVITIALVVPKIPKEFIGTTEQEDFTIYVELPTGAKLGISDKAVEKIEEVVSAMPEIKTVSSRIEPWSSKVFVKLVPLNERTQTTKEVINSLRPKVQEVEKLFKEAFIYFEEPQEIETNELILEIYGYDYDVLNQLAVEMLTRMQRVEGLTDLKIRWRKGRPEWQLVVDKQKAAGFGLTVKDVADTVHAQMRGLRATLYHTESKEVEVVARLRKDDRKTFDMVRKLSLALPNGRQITLDQVVNFVPETGPSKIWRKNKNRMIQVSANRGYLAFGAAAEKVKAQLKDMKFPLDYYWKFGENYWRMVRNQRELSFAIFLTIILIYLVLASLFESFTQPFIIMATVPLAAIGVALALDIFKKSINVGVLMGGMMLGGIVVNNAIILIDEINRLTVKGIVGIKAVLISGESRLRPIMMTTLTTVLGLLPMAIDRSAEANLWSPLAITVIAGLSTSTVLTLGLVPCVYLVFLDVKRMFKKRYVLN</sequence>
<organism evidence="2 3">
    <name type="scientific">Candidatus Taenaricola geysiri</name>
    <dbReference type="NCBI Taxonomy" id="1974752"/>
    <lineage>
        <taxon>Bacteria</taxon>
        <taxon>Pseudomonadati</taxon>
        <taxon>Candidatus Omnitrophota</taxon>
        <taxon>Candidatus Taenaricola</taxon>
    </lineage>
</organism>
<dbReference type="Pfam" id="PF00873">
    <property type="entry name" value="ACR_tran"/>
    <property type="match status" value="1"/>
</dbReference>
<name>A0A2J0LE34_9BACT</name>
<dbReference type="Gene3D" id="3.30.2090.10">
    <property type="entry name" value="Multidrug efflux transporter AcrB TolC docking domain, DN and DC subdomains"/>
    <property type="match status" value="1"/>
</dbReference>
<dbReference type="AlphaFoldDB" id="A0A2J0LE34"/>
<evidence type="ECO:0008006" key="4">
    <source>
        <dbReference type="Google" id="ProtNLM"/>
    </source>
</evidence>
<feature type="transmembrane region" description="Helical" evidence="1">
    <location>
        <begin position="75"/>
        <end position="94"/>
    </location>
</feature>
<dbReference type="Gene3D" id="3.30.70.1320">
    <property type="entry name" value="Multidrug efflux transporter AcrB pore domain like"/>
    <property type="match status" value="1"/>
</dbReference>
<keyword evidence="1" id="KW-0472">Membrane</keyword>
<dbReference type="InterPro" id="IPR027463">
    <property type="entry name" value="AcrB_DN_DC_subdom"/>
</dbReference>
<feature type="transmembrane region" description="Helical" evidence="1">
    <location>
        <begin position="704"/>
        <end position="730"/>
    </location>
</feature>